<comment type="caution">
    <text evidence="1">The sequence shown here is derived from an EMBL/GenBank/DDBJ whole genome shotgun (WGS) entry which is preliminary data.</text>
</comment>
<dbReference type="RefSeq" id="WP_324180826.1">
    <property type="nucleotide sequence ID" value="NZ_BAABAW010000020.1"/>
</dbReference>
<gene>
    <name evidence="1" type="ORF">U6A24_15080</name>
</gene>
<evidence type="ECO:0000313" key="2">
    <source>
        <dbReference type="Proteomes" id="UP001327027"/>
    </source>
</evidence>
<dbReference type="Pfam" id="PF20230">
    <property type="entry name" value="DUF6588"/>
    <property type="match status" value="1"/>
</dbReference>
<proteinExistence type="predicted"/>
<dbReference type="InterPro" id="IPR046495">
    <property type="entry name" value="DUF6588"/>
</dbReference>
<accession>A0ABU5ZYA1</accession>
<dbReference type="EMBL" id="JAYKLX010000007">
    <property type="protein sequence ID" value="MEB3346800.1"/>
    <property type="molecule type" value="Genomic_DNA"/>
</dbReference>
<evidence type="ECO:0000313" key="1">
    <source>
        <dbReference type="EMBL" id="MEB3346800.1"/>
    </source>
</evidence>
<keyword evidence="2" id="KW-1185">Reference proteome</keyword>
<protein>
    <submittedName>
        <fullName evidence="1">DUF6588 family protein</fullName>
    </submittedName>
</protein>
<dbReference type="Proteomes" id="UP001327027">
    <property type="component" value="Unassembled WGS sequence"/>
</dbReference>
<sequence length="333" mass="36543">MKKHTLLLALFFGCFGFSQTDIDQILEIGVENAQRFSEDYFASAGQALINNMSNGWYTTAKVKKLWHFEVGIVGNLSFVRNDKQSFLLRTAEYTNLSLPDGSFSQFTATALGNNSDNLSVIINEGQASQLEVVLPDGIGSSVINSLPGGFVQGSMGLIKSTEIKLRFLPRIKAVEDAEIQLYGVAFQHEFTDWVYPAKRWPVKVSALLGYTNVKGFYDLNATTGVPGTDQEVRLNSNSWLLTGIASTKFPVFNFYAGLGYYFGSNDADLLGTYQIQSGPFASDVVVDPISVRTKTNGVKATIGGRVQYGIFKANLDYTLQNFSNLSLGLAFGW</sequence>
<organism evidence="1 2">
    <name type="scientific">Aquimarina gracilis</name>
    <dbReference type="NCBI Taxonomy" id="874422"/>
    <lineage>
        <taxon>Bacteria</taxon>
        <taxon>Pseudomonadati</taxon>
        <taxon>Bacteroidota</taxon>
        <taxon>Flavobacteriia</taxon>
        <taxon>Flavobacteriales</taxon>
        <taxon>Flavobacteriaceae</taxon>
        <taxon>Aquimarina</taxon>
    </lineage>
</organism>
<name>A0ABU5ZYA1_9FLAO</name>
<reference evidence="1 2" key="1">
    <citation type="journal article" date="2013" name="Int. J. Syst. Evol. Microbiol.">
        <title>Aquimarina gracilis sp. nov., isolated from the gut microflora of a mussel, Mytilus coruscus, and emended description of Aquimarina spongiae.</title>
        <authorList>
            <person name="Park S.C."/>
            <person name="Choe H.N."/>
            <person name="Baik K.S."/>
            <person name="Seong C.N."/>
        </authorList>
    </citation>
    <scope>NUCLEOTIDE SEQUENCE [LARGE SCALE GENOMIC DNA]</scope>
    <source>
        <strain evidence="1 2">PSC32</strain>
    </source>
</reference>